<protein>
    <submittedName>
        <fullName evidence="1">Uncharacterized protein</fullName>
    </submittedName>
</protein>
<sequence>MWQCLSLVIEISRMA</sequence>
<accession>A0A0E9TWA4</accession>
<name>A0A0E9TWA4_ANGAN</name>
<reference evidence="1" key="1">
    <citation type="submission" date="2014-11" db="EMBL/GenBank/DDBJ databases">
        <authorList>
            <person name="Amaro Gonzalez C."/>
        </authorList>
    </citation>
    <scope>NUCLEOTIDE SEQUENCE</scope>
</reference>
<dbReference type="EMBL" id="GBXM01050623">
    <property type="protein sequence ID" value="JAH57954.1"/>
    <property type="molecule type" value="Transcribed_RNA"/>
</dbReference>
<proteinExistence type="predicted"/>
<reference evidence="1" key="2">
    <citation type="journal article" date="2015" name="Fish Shellfish Immunol.">
        <title>Early steps in the European eel (Anguilla anguilla)-Vibrio vulnificus interaction in the gills: Role of the RtxA13 toxin.</title>
        <authorList>
            <person name="Callol A."/>
            <person name="Pajuelo D."/>
            <person name="Ebbesson L."/>
            <person name="Teles M."/>
            <person name="MacKenzie S."/>
            <person name="Amaro C."/>
        </authorList>
    </citation>
    <scope>NUCLEOTIDE SEQUENCE</scope>
</reference>
<evidence type="ECO:0000313" key="1">
    <source>
        <dbReference type="EMBL" id="JAH57954.1"/>
    </source>
</evidence>
<organism evidence="1">
    <name type="scientific">Anguilla anguilla</name>
    <name type="common">European freshwater eel</name>
    <name type="synonym">Muraena anguilla</name>
    <dbReference type="NCBI Taxonomy" id="7936"/>
    <lineage>
        <taxon>Eukaryota</taxon>
        <taxon>Metazoa</taxon>
        <taxon>Chordata</taxon>
        <taxon>Craniata</taxon>
        <taxon>Vertebrata</taxon>
        <taxon>Euteleostomi</taxon>
        <taxon>Actinopterygii</taxon>
        <taxon>Neopterygii</taxon>
        <taxon>Teleostei</taxon>
        <taxon>Anguilliformes</taxon>
        <taxon>Anguillidae</taxon>
        <taxon>Anguilla</taxon>
    </lineage>
</organism>